<name>A0A0G4KM90_VERLO</name>
<organism evidence="2 3">
    <name type="scientific">Verticillium longisporum</name>
    <name type="common">Verticillium dahliae var. longisporum</name>
    <dbReference type="NCBI Taxonomy" id="100787"/>
    <lineage>
        <taxon>Eukaryota</taxon>
        <taxon>Fungi</taxon>
        <taxon>Dikarya</taxon>
        <taxon>Ascomycota</taxon>
        <taxon>Pezizomycotina</taxon>
        <taxon>Sordariomycetes</taxon>
        <taxon>Hypocreomycetidae</taxon>
        <taxon>Glomerellales</taxon>
        <taxon>Plectosphaerellaceae</taxon>
        <taxon>Verticillium</taxon>
    </lineage>
</organism>
<gene>
    <name evidence="2" type="ORF">BN1708_009945</name>
</gene>
<feature type="compositionally biased region" description="Basic residues" evidence="1">
    <location>
        <begin position="1"/>
        <end position="10"/>
    </location>
</feature>
<reference evidence="2 3" key="1">
    <citation type="submission" date="2015-05" db="EMBL/GenBank/DDBJ databases">
        <authorList>
            <person name="Wang D.B."/>
            <person name="Wang M."/>
        </authorList>
    </citation>
    <scope>NUCLEOTIDE SEQUENCE [LARGE SCALE GENOMIC DNA]</scope>
    <source>
        <strain evidence="2">VL1</strain>
    </source>
</reference>
<keyword evidence="3" id="KW-1185">Reference proteome</keyword>
<evidence type="ECO:0000313" key="3">
    <source>
        <dbReference type="Proteomes" id="UP000044602"/>
    </source>
</evidence>
<feature type="compositionally biased region" description="Basic residues" evidence="1">
    <location>
        <begin position="27"/>
        <end position="38"/>
    </location>
</feature>
<dbReference type="EMBL" id="CVQH01002336">
    <property type="protein sequence ID" value="CRK10554.1"/>
    <property type="molecule type" value="Genomic_DNA"/>
</dbReference>
<evidence type="ECO:0000256" key="1">
    <source>
        <dbReference type="SAM" id="MobiDB-lite"/>
    </source>
</evidence>
<feature type="non-terminal residue" evidence="2">
    <location>
        <position position="1"/>
    </location>
</feature>
<evidence type="ECO:0000313" key="2">
    <source>
        <dbReference type="EMBL" id="CRK10554.1"/>
    </source>
</evidence>
<dbReference type="Proteomes" id="UP000044602">
    <property type="component" value="Unassembled WGS sequence"/>
</dbReference>
<dbReference type="AlphaFoldDB" id="A0A0G4KM90"/>
<proteinExistence type="predicted"/>
<feature type="non-terminal residue" evidence="2">
    <location>
        <position position="637"/>
    </location>
</feature>
<feature type="compositionally biased region" description="Basic residues" evidence="1">
    <location>
        <begin position="313"/>
        <end position="322"/>
    </location>
</feature>
<sequence length="637" mass="62407">HDDRSRRRARVLASSRGRRDSSGSAARRCRRRRSLGGRHGRLADEDAVEGIGSSLVLGGGDGGGAGLGARGLDGGGGLARVAEALADEAGDDADLLGGAVAKVLEVVGDEGRLLATVETSGELDAGVRAGAKVASGWCGLAALAEEALAGGGALAEGVGGVALGVLGFALTDAAGQLARVGGVGAGVVLNVTRAAKGGTGTGKGVAVDREGAVTGTLDDGRGSAAEGASEGLNVVAAGLNVVAAGLNVVAAGRGRCPDGTGGEGRGEHGAAAAGRRSGLHSLALIGVRGTSGGLVSGVASVTSGVASSITRGGGRRGGRLPSRRAGISKDGAGRSGDGQASKVNVGGLELAGALEGRDDIFDGGLNLVRGGIEEEEALGEDAADGVIGAVAGLAGGGPVIELSGDKGATLERQQRIAADEGQLLGQSQGDGLVACEGARSGGILVLGEGADFRVDGLRIAADEGQLLGQSQGDGLVACEGARSGGILVLGEGADFRVDGLVGTSGTDAANGAGVALEGLVDEGSGHAADISHLFGVGEGLVSSLLLEACQVGDLAGTFGSGSVTEEAEDRIRNALGVVEVEELAGDRQEDLMRVLLRDLALENVASAAVRSPLGLRRARRSHAKEAESDEFKLHFLL</sequence>
<feature type="region of interest" description="Disordered" evidence="1">
    <location>
        <begin position="1"/>
        <end position="38"/>
    </location>
</feature>
<accession>A0A0G4KM90</accession>
<protein>
    <submittedName>
        <fullName evidence="2">Uncharacterized protein</fullName>
    </submittedName>
</protein>
<feature type="region of interest" description="Disordered" evidence="1">
    <location>
        <begin position="307"/>
        <end position="340"/>
    </location>
</feature>